<name>G8BPZ7_TETPH</name>
<accession>G8BPZ7</accession>
<feature type="region of interest" description="Disordered" evidence="1">
    <location>
        <begin position="140"/>
        <end position="392"/>
    </location>
</feature>
<dbReference type="GO" id="GO:0042276">
    <property type="term" value="P:error-prone translesion synthesis"/>
    <property type="evidence" value="ECO:0007669"/>
    <property type="project" value="EnsemblFungi"/>
</dbReference>
<dbReference type="RefSeq" id="XP_003684512.1">
    <property type="nucleotide sequence ID" value="XM_003684464.1"/>
</dbReference>
<evidence type="ECO:0008006" key="4">
    <source>
        <dbReference type="Google" id="ProtNLM"/>
    </source>
</evidence>
<organism evidence="2 3">
    <name type="scientific">Tetrapisispora phaffii (strain ATCC 24235 / CBS 4417 / NBRC 1672 / NRRL Y-8282 / UCD 70-5)</name>
    <name type="common">Yeast</name>
    <name type="synonym">Fabospora phaffii</name>
    <dbReference type="NCBI Taxonomy" id="1071381"/>
    <lineage>
        <taxon>Eukaryota</taxon>
        <taxon>Fungi</taxon>
        <taxon>Dikarya</taxon>
        <taxon>Ascomycota</taxon>
        <taxon>Saccharomycotina</taxon>
        <taxon>Saccharomycetes</taxon>
        <taxon>Saccharomycetales</taxon>
        <taxon>Saccharomycetaceae</taxon>
        <taxon>Tetrapisispora</taxon>
    </lineage>
</organism>
<dbReference type="HOGENOM" id="CLU_794694_0_0_1"/>
<dbReference type="OMA" id="DCFIYAF"/>
<dbReference type="STRING" id="1071381.G8BPZ7"/>
<evidence type="ECO:0000313" key="2">
    <source>
        <dbReference type="EMBL" id="CCE62078.1"/>
    </source>
</evidence>
<dbReference type="Proteomes" id="UP000005666">
    <property type="component" value="Chromosome 2"/>
</dbReference>
<dbReference type="GO" id="GO:0000510">
    <property type="term" value="F:H3-H4 histone complex chaperone activity"/>
    <property type="evidence" value="ECO:0007669"/>
    <property type="project" value="EnsemblFungi"/>
</dbReference>
<protein>
    <recommendedName>
        <fullName evidence="4">DNA polymerase delta subunit 3</fullName>
    </recommendedName>
</protein>
<dbReference type="GO" id="GO:0043625">
    <property type="term" value="C:delta DNA polymerase complex"/>
    <property type="evidence" value="ECO:0007669"/>
    <property type="project" value="EnsemblFungi"/>
</dbReference>
<dbReference type="GeneID" id="11534710"/>
<dbReference type="GO" id="GO:0016035">
    <property type="term" value="C:zeta DNA polymerase complex"/>
    <property type="evidence" value="ECO:0007669"/>
    <property type="project" value="EnsemblFungi"/>
</dbReference>
<dbReference type="GO" id="GO:0043137">
    <property type="term" value="P:DNA replication, removal of RNA primer"/>
    <property type="evidence" value="ECO:0007669"/>
    <property type="project" value="EnsemblFungi"/>
</dbReference>
<feature type="compositionally biased region" description="Basic and acidic residues" evidence="1">
    <location>
        <begin position="199"/>
        <end position="226"/>
    </location>
</feature>
<feature type="compositionally biased region" description="Basic and acidic residues" evidence="1">
    <location>
        <begin position="261"/>
        <end position="280"/>
    </location>
</feature>
<dbReference type="OrthoDB" id="4036325at2759"/>
<feature type="compositionally biased region" description="Basic and acidic residues" evidence="1">
    <location>
        <begin position="359"/>
        <end position="369"/>
    </location>
</feature>
<dbReference type="GO" id="GO:0006278">
    <property type="term" value="P:RNA-templated DNA biosynthetic process"/>
    <property type="evidence" value="ECO:0007669"/>
    <property type="project" value="EnsemblFungi"/>
</dbReference>
<dbReference type="GO" id="GO:0003887">
    <property type="term" value="F:DNA-directed DNA polymerase activity"/>
    <property type="evidence" value="ECO:0007669"/>
    <property type="project" value="EnsemblFungi"/>
</dbReference>
<feature type="compositionally biased region" description="Polar residues" evidence="1">
    <location>
        <begin position="370"/>
        <end position="382"/>
    </location>
</feature>
<feature type="compositionally biased region" description="Polar residues" evidence="1">
    <location>
        <begin position="173"/>
        <end position="189"/>
    </location>
</feature>
<evidence type="ECO:0000256" key="1">
    <source>
        <dbReference type="SAM" id="MobiDB-lite"/>
    </source>
</evidence>
<feature type="compositionally biased region" description="Polar residues" evidence="1">
    <location>
        <begin position="148"/>
        <end position="159"/>
    </location>
</feature>
<dbReference type="KEGG" id="tpf:TPHA_0B04060"/>
<feature type="compositionally biased region" description="Acidic residues" evidence="1">
    <location>
        <begin position="240"/>
        <end position="249"/>
    </location>
</feature>
<reference evidence="2 3" key="1">
    <citation type="journal article" date="2011" name="Proc. Natl. Acad. Sci. U.S.A.">
        <title>Evolutionary erosion of yeast sex chromosomes by mating-type switching accidents.</title>
        <authorList>
            <person name="Gordon J.L."/>
            <person name="Armisen D."/>
            <person name="Proux-Wera E."/>
            <person name="Oheigeartaigh S.S."/>
            <person name="Byrne K.P."/>
            <person name="Wolfe K.H."/>
        </authorList>
    </citation>
    <scope>NUCLEOTIDE SEQUENCE [LARGE SCALE GENOMIC DNA]</scope>
    <source>
        <strain evidence="3">ATCC 24235 / CBS 4417 / NBRC 1672 / NRRL Y-8282 / UCD 70-5</strain>
    </source>
</reference>
<evidence type="ECO:0000313" key="3">
    <source>
        <dbReference type="Proteomes" id="UP000005666"/>
    </source>
</evidence>
<dbReference type="eggNOG" id="ENOG502QW2D">
    <property type="taxonomic scope" value="Eukaryota"/>
</dbReference>
<feature type="compositionally biased region" description="Acidic residues" evidence="1">
    <location>
        <begin position="281"/>
        <end position="290"/>
    </location>
</feature>
<dbReference type="AlphaFoldDB" id="G8BPZ7"/>
<dbReference type="EMBL" id="HE612857">
    <property type="protein sequence ID" value="CCE62078.1"/>
    <property type="molecule type" value="Genomic_DNA"/>
</dbReference>
<gene>
    <name evidence="2" type="primary">TPHA0B04060</name>
    <name evidence="2" type="ordered locus">TPHA_0B04060</name>
</gene>
<dbReference type="GO" id="GO:0006277">
    <property type="term" value="P:DNA amplification"/>
    <property type="evidence" value="ECO:0007669"/>
    <property type="project" value="EnsemblFungi"/>
</dbReference>
<keyword evidence="3" id="KW-1185">Reference proteome</keyword>
<sequence length="392" mass="44217">MSDTLNTKIIEFINERLFTDVQAVQFQDLMSAFAVSHLQAKGFMYEYYKQTTGMKFNCVILCVFKDGDMKIVNDISSFDSLNQDIVDCFIYAFNPMKEYIPMSSISDHYKSLTIKNSVEYKGKIAEVNVASSVPKIVNRSHTADVSESKGTSTMSQRSKTIAADGKNEAKSVKLNSSTTKSKPGSSLRSTEILAKMKRAREEKEEERQNELKKRKDEQNKKMQNDPKRKKQLESLKGIFDDEDEDDVELASEAADASTQETHLKTEEEKKVPAKTEKDYENLEDLLDTTAEESLLGIKNPSSPKKVEALDEEENKEVPEEVSSSFVDEEGYIVTQRPAPKTKTPSKSKQKPKTLPSSANKDKIKQESALKTRTTGVKKQTTLEGFFKKSSKK</sequence>
<proteinExistence type="predicted"/>
<dbReference type="GO" id="GO:0000727">
    <property type="term" value="P:double-strand break repair via break-induced replication"/>
    <property type="evidence" value="ECO:0007669"/>
    <property type="project" value="EnsemblFungi"/>
</dbReference>